<protein>
    <submittedName>
        <fullName evidence="1">Uncharacterized protein</fullName>
    </submittedName>
</protein>
<organism evidence="1 2">
    <name type="scientific">Dreissena polymorpha</name>
    <name type="common">Zebra mussel</name>
    <name type="synonym">Mytilus polymorpha</name>
    <dbReference type="NCBI Taxonomy" id="45954"/>
    <lineage>
        <taxon>Eukaryota</taxon>
        <taxon>Metazoa</taxon>
        <taxon>Spiralia</taxon>
        <taxon>Lophotrochozoa</taxon>
        <taxon>Mollusca</taxon>
        <taxon>Bivalvia</taxon>
        <taxon>Autobranchia</taxon>
        <taxon>Heteroconchia</taxon>
        <taxon>Euheterodonta</taxon>
        <taxon>Imparidentia</taxon>
        <taxon>Neoheterodontei</taxon>
        <taxon>Myida</taxon>
        <taxon>Dreissenoidea</taxon>
        <taxon>Dreissenidae</taxon>
        <taxon>Dreissena</taxon>
    </lineage>
</organism>
<sequence>MSLCRIFYLNPERSSAFEQPLSQPFERPVRIHSTVRLFSTPSSDAATAVAQGHVSGDNVSGVRAIKNDDKNNTVTADPFTSPASRRMRSAVCIIPFGWLQL</sequence>
<dbReference type="AlphaFoldDB" id="A0A9D4L3B0"/>
<evidence type="ECO:0000313" key="2">
    <source>
        <dbReference type="Proteomes" id="UP000828390"/>
    </source>
</evidence>
<dbReference type="Proteomes" id="UP000828390">
    <property type="component" value="Unassembled WGS sequence"/>
</dbReference>
<name>A0A9D4L3B0_DREPO</name>
<comment type="caution">
    <text evidence="1">The sequence shown here is derived from an EMBL/GenBank/DDBJ whole genome shotgun (WGS) entry which is preliminary data.</text>
</comment>
<reference evidence="1" key="1">
    <citation type="journal article" date="2019" name="bioRxiv">
        <title>The Genome of the Zebra Mussel, Dreissena polymorpha: A Resource for Invasive Species Research.</title>
        <authorList>
            <person name="McCartney M.A."/>
            <person name="Auch B."/>
            <person name="Kono T."/>
            <person name="Mallez S."/>
            <person name="Zhang Y."/>
            <person name="Obille A."/>
            <person name="Becker A."/>
            <person name="Abrahante J.E."/>
            <person name="Garbe J."/>
            <person name="Badalamenti J.P."/>
            <person name="Herman A."/>
            <person name="Mangelson H."/>
            <person name="Liachko I."/>
            <person name="Sullivan S."/>
            <person name="Sone E.D."/>
            <person name="Koren S."/>
            <person name="Silverstein K.A.T."/>
            <person name="Beckman K.B."/>
            <person name="Gohl D.M."/>
        </authorList>
    </citation>
    <scope>NUCLEOTIDE SEQUENCE</scope>
    <source>
        <strain evidence="1">Duluth1</strain>
        <tissue evidence="1">Whole animal</tissue>
    </source>
</reference>
<dbReference type="EMBL" id="JAIWYP010000003">
    <property type="protein sequence ID" value="KAH3850578.1"/>
    <property type="molecule type" value="Genomic_DNA"/>
</dbReference>
<reference evidence="1" key="2">
    <citation type="submission" date="2020-11" db="EMBL/GenBank/DDBJ databases">
        <authorList>
            <person name="McCartney M.A."/>
            <person name="Auch B."/>
            <person name="Kono T."/>
            <person name="Mallez S."/>
            <person name="Becker A."/>
            <person name="Gohl D.M."/>
            <person name="Silverstein K.A.T."/>
            <person name="Koren S."/>
            <person name="Bechman K.B."/>
            <person name="Herman A."/>
            <person name="Abrahante J.E."/>
            <person name="Garbe J."/>
        </authorList>
    </citation>
    <scope>NUCLEOTIDE SEQUENCE</scope>
    <source>
        <strain evidence="1">Duluth1</strain>
        <tissue evidence="1">Whole animal</tissue>
    </source>
</reference>
<evidence type="ECO:0000313" key="1">
    <source>
        <dbReference type="EMBL" id="KAH3850578.1"/>
    </source>
</evidence>
<accession>A0A9D4L3B0</accession>
<gene>
    <name evidence="1" type="ORF">DPMN_093000</name>
</gene>
<proteinExistence type="predicted"/>
<keyword evidence="2" id="KW-1185">Reference proteome</keyword>